<sequence>MNQSPSSSYWQACSPHQPDKNDKQEQKDANAVGQQYDPQELQVGIRHRTISPVFEQESDELDPAYGGIAGFISKLYQALQAPDNGNKHARWTKANGKDMFVIDCIPKFTETVLPKLFKHCKFASFVRQLNIYGFQRDTDARKYKELKDRESCRWYHIYFRPNRKDLIHLIRRKTSVCKRRRRTAHLIKAEDLDTETIIPVGSDSEHEEYYENMRSLPLVKSGKRKSQPGASQPVALYNSNRTGTANEYSTTHLNQQILELKQTCENMQKSFFQEISQAYEQIQAQKQQMDMLQSVVEAMRHNSGTSSSRGNNNEVATANTALQPYLGDLNVNDSPKIVDGGGRMDSSMYTTNQANQVEQRNNLPPSAMVQFQKYNHATHEPTTTPSSSTAQQVSGMVVPQAPQPDAGNIGIELSSQRSGQTHHPFGYNNFAQVPQTSHDWSVFPGHGNDPSMAKFTALHYQQQAGPAQPGFTSERRGFAPDYGLMPQHN</sequence>
<comment type="similarity">
    <text evidence="4">Belongs to the HSF family.</text>
</comment>
<evidence type="ECO:0000256" key="5">
    <source>
        <dbReference type="SAM" id="Coils"/>
    </source>
</evidence>
<dbReference type="InterPro" id="IPR000232">
    <property type="entry name" value="HSF_DNA-bd"/>
</dbReference>
<reference evidence="8" key="1">
    <citation type="submission" date="2020-12" db="EMBL/GenBank/DDBJ databases">
        <title>Metabolic potential, ecology and presence of endohyphal bacteria is reflected in genomic diversity of Mucoromycotina.</title>
        <authorList>
            <person name="Muszewska A."/>
            <person name="Okrasinska A."/>
            <person name="Steczkiewicz K."/>
            <person name="Drgas O."/>
            <person name="Orlowska M."/>
            <person name="Perlinska-Lenart U."/>
            <person name="Aleksandrzak-Piekarczyk T."/>
            <person name="Szatraj K."/>
            <person name="Zielenkiewicz U."/>
            <person name="Pilsyk S."/>
            <person name="Malc E."/>
            <person name="Mieczkowski P."/>
            <person name="Kruszewska J.S."/>
            <person name="Biernat P."/>
            <person name="Pawlowska J."/>
        </authorList>
    </citation>
    <scope>NUCLEOTIDE SEQUENCE</scope>
    <source>
        <strain evidence="8">WA0000067209</strain>
    </source>
</reference>
<dbReference type="GO" id="GO:0005634">
    <property type="term" value="C:nucleus"/>
    <property type="evidence" value="ECO:0007669"/>
    <property type="project" value="UniProtKB-SubCell"/>
</dbReference>
<dbReference type="EMBL" id="JAEPQZ010000008">
    <property type="protein sequence ID" value="KAG2178227.1"/>
    <property type="molecule type" value="Genomic_DNA"/>
</dbReference>
<feature type="compositionally biased region" description="Polar residues" evidence="6">
    <location>
        <begin position="1"/>
        <end position="11"/>
    </location>
</feature>
<feature type="compositionally biased region" description="Basic and acidic residues" evidence="6">
    <location>
        <begin position="17"/>
        <end position="28"/>
    </location>
</feature>
<dbReference type="OrthoDB" id="60033at2759"/>
<feature type="region of interest" description="Disordered" evidence="6">
    <location>
        <begin position="1"/>
        <end position="37"/>
    </location>
</feature>
<evidence type="ECO:0000256" key="2">
    <source>
        <dbReference type="ARBA" id="ARBA00023125"/>
    </source>
</evidence>
<dbReference type="GO" id="GO:0043565">
    <property type="term" value="F:sequence-specific DNA binding"/>
    <property type="evidence" value="ECO:0007669"/>
    <property type="project" value="InterPro"/>
</dbReference>
<dbReference type="PANTHER" id="PTHR10015:SF206">
    <property type="entry name" value="HSF-TYPE DNA-BINDING DOMAIN-CONTAINING PROTEIN"/>
    <property type="match status" value="1"/>
</dbReference>
<evidence type="ECO:0000313" key="9">
    <source>
        <dbReference type="Proteomes" id="UP000654370"/>
    </source>
</evidence>
<dbReference type="Proteomes" id="UP000654370">
    <property type="component" value="Unassembled WGS sequence"/>
</dbReference>
<keyword evidence="2" id="KW-0238">DNA-binding</keyword>
<feature type="coiled-coil region" evidence="5">
    <location>
        <begin position="275"/>
        <end position="302"/>
    </location>
</feature>
<dbReference type="SUPFAM" id="SSF46785">
    <property type="entry name" value="Winged helix' DNA-binding domain"/>
    <property type="match status" value="1"/>
</dbReference>
<evidence type="ECO:0000313" key="8">
    <source>
        <dbReference type="EMBL" id="KAG2178227.1"/>
    </source>
</evidence>
<protein>
    <recommendedName>
        <fullName evidence="7">HSF-type DNA-binding domain-containing protein</fullName>
    </recommendedName>
</protein>
<dbReference type="AlphaFoldDB" id="A0A8H7PQ49"/>
<dbReference type="InterPro" id="IPR036390">
    <property type="entry name" value="WH_DNA-bd_sf"/>
</dbReference>
<feature type="domain" description="HSF-type DNA-binding" evidence="7">
    <location>
        <begin position="67"/>
        <end position="173"/>
    </location>
</feature>
<dbReference type="Gene3D" id="1.10.10.10">
    <property type="entry name" value="Winged helix-like DNA-binding domain superfamily/Winged helix DNA-binding domain"/>
    <property type="match status" value="1"/>
</dbReference>
<evidence type="ECO:0000256" key="1">
    <source>
        <dbReference type="ARBA" id="ARBA00004123"/>
    </source>
</evidence>
<proteinExistence type="inferred from homology"/>
<dbReference type="SMART" id="SM00415">
    <property type="entry name" value="HSF"/>
    <property type="match status" value="1"/>
</dbReference>
<dbReference type="Pfam" id="PF00447">
    <property type="entry name" value="HSF_DNA-bind"/>
    <property type="match status" value="1"/>
</dbReference>
<feature type="region of interest" description="Disordered" evidence="6">
    <location>
        <begin position="465"/>
        <end position="489"/>
    </location>
</feature>
<dbReference type="InterPro" id="IPR036388">
    <property type="entry name" value="WH-like_DNA-bd_sf"/>
</dbReference>
<comment type="subcellular location">
    <subcellularLocation>
        <location evidence="1">Nucleus</location>
    </subcellularLocation>
</comment>
<organism evidence="8 9">
    <name type="scientific">Mortierella isabellina</name>
    <name type="common">Filamentous fungus</name>
    <name type="synonym">Umbelopsis isabellina</name>
    <dbReference type="NCBI Taxonomy" id="91625"/>
    <lineage>
        <taxon>Eukaryota</taxon>
        <taxon>Fungi</taxon>
        <taxon>Fungi incertae sedis</taxon>
        <taxon>Mucoromycota</taxon>
        <taxon>Mucoromycotina</taxon>
        <taxon>Umbelopsidomycetes</taxon>
        <taxon>Umbelopsidales</taxon>
        <taxon>Umbelopsidaceae</taxon>
        <taxon>Umbelopsis</taxon>
    </lineage>
</organism>
<keyword evidence="9" id="KW-1185">Reference proteome</keyword>
<keyword evidence="5" id="KW-0175">Coiled coil</keyword>
<evidence type="ECO:0000256" key="3">
    <source>
        <dbReference type="ARBA" id="ARBA00023242"/>
    </source>
</evidence>
<comment type="caution">
    <text evidence="8">The sequence shown here is derived from an EMBL/GenBank/DDBJ whole genome shotgun (WGS) entry which is preliminary data.</text>
</comment>
<evidence type="ECO:0000256" key="4">
    <source>
        <dbReference type="RuleBase" id="RU004020"/>
    </source>
</evidence>
<gene>
    <name evidence="8" type="ORF">INT43_003480</name>
</gene>
<name>A0A8H7PQ49_MORIS</name>
<keyword evidence="3" id="KW-0539">Nucleus</keyword>
<dbReference type="PANTHER" id="PTHR10015">
    <property type="entry name" value="HEAT SHOCK TRANSCRIPTION FACTOR"/>
    <property type="match status" value="1"/>
</dbReference>
<evidence type="ECO:0000259" key="7">
    <source>
        <dbReference type="SMART" id="SM00415"/>
    </source>
</evidence>
<evidence type="ECO:0000256" key="6">
    <source>
        <dbReference type="SAM" id="MobiDB-lite"/>
    </source>
</evidence>
<dbReference type="GO" id="GO:0003700">
    <property type="term" value="F:DNA-binding transcription factor activity"/>
    <property type="evidence" value="ECO:0007669"/>
    <property type="project" value="InterPro"/>
</dbReference>
<accession>A0A8H7PQ49</accession>